<organism evidence="1">
    <name type="scientific">metagenome</name>
    <dbReference type="NCBI Taxonomy" id="256318"/>
    <lineage>
        <taxon>unclassified sequences</taxon>
        <taxon>metagenomes</taxon>
    </lineage>
</organism>
<dbReference type="AlphaFoldDB" id="A0A380T913"/>
<name>A0A380T913_9ZZZZ</name>
<protein>
    <submittedName>
        <fullName evidence="1">Uncharacterized protein</fullName>
    </submittedName>
</protein>
<evidence type="ECO:0000313" key="1">
    <source>
        <dbReference type="EMBL" id="SUS03656.1"/>
    </source>
</evidence>
<sequence>MNQSHPDLQTISRVVFSHAWTDVNEWARSIAALADLNDEELGALPGLAAGQAKPAH</sequence>
<proteinExistence type="predicted"/>
<reference evidence="1" key="1">
    <citation type="submission" date="2018-07" db="EMBL/GenBank/DDBJ databases">
        <authorList>
            <person name="Quirk P.G."/>
            <person name="Krulwich T.A."/>
        </authorList>
    </citation>
    <scope>NUCLEOTIDE SEQUENCE</scope>
</reference>
<accession>A0A380T913</accession>
<gene>
    <name evidence="1" type="ORF">DF3PB_1060010</name>
</gene>
<dbReference type="EMBL" id="UIDG01000009">
    <property type="protein sequence ID" value="SUS03656.1"/>
    <property type="molecule type" value="Genomic_DNA"/>
</dbReference>